<evidence type="ECO:0000256" key="2">
    <source>
        <dbReference type="ARBA" id="ARBA00022448"/>
    </source>
</evidence>
<name>M2SAZ8_9SPHN</name>
<reference evidence="7 8" key="1">
    <citation type="journal article" date="2013" name="Genome Announc.">
        <title>Draft Genome Sequence of Strain JLT2015T, Belonging to the Family Sphingomonadaceae of the Alphaproteobacteria.</title>
        <authorList>
            <person name="Tang K."/>
            <person name="Liu K."/>
            <person name="Li S."/>
            <person name="Jiao N."/>
        </authorList>
    </citation>
    <scope>NUCLEOTIDE SEQUENCE [LARGE SCALE GENOMIC DNA]</scope>
    <source>
        <strain evidence="7 8">JLT2015</strain>
    </source>
</reference>
<evidence type="ECO:0000256" key="6">
    <source>
        <dbReference type="ARBA" id="ARBA00023136"/>
    </source>
</evidence>
<dbReference type="GO" id="GO:0022900">
    <property type="term" value="P:electron transport chain"/>
    <property type="evidence" value="ECO:0007669"/>
    <property type="project" value="InterPro"/>
</dbReference>
<evidence type="ECO:0000313" key="7">
    <source>
        <dbReference type="EMBL" id="EMD82565.1"/>
    </source>
</evidence>
<keyword evidence="2" id="KW-0813">Transport</keyword>
<organism evidence="7 8">
    <name type="scientific">Pacificimonas flava</name>
    <dbReference type="NCBI Taxonomy" id="1234595"/>
    <lineage>
        <taxon>Bacteria</taxon>
        <taxon>Pseudomonadati</taxon>
        <taxon>Pseudomonadota</taxon>
        <taxon>Alphaproteobacteria</taxon>
        <taxon>Sphingomonadales</taxon>
        <taxon>Sphingosinicellaceae</taxon>
        <taxon>Pacificimonas</taxon>
    </lineage>
</organism>
<dbReference type="EMBL" id="AMRV01000006">
    <property type="protein sequence ID" value="EMD82565.1"/>
    <property type="molecule type" value="Genomic_DNA"/>
</dbReference>
<sequence length="95" mass="11024">MSSTTARIYQRPLNAMQSGKANGDDWILEYVPADRQNHDPLTGWYGSSDTRRQVKLRFESKDEALTYAERMGLAVHVEPPRIHRLKIQAYSDNFR</sequence>
<evidence type="ECO:0000256" key="4">
    <source>
        <dbReference type="ARBA" id="ARBA00022946"/>
    </source>
</evidence>
<evidence type="ECO:0000256" key="3">
    <source>
        <dbReference type="ARBA" id="ARBA00022660"/>
    </source>
</evidence>
<dbReference type="Gene3D" id="3.30.160.190">
    <property type="entry name" value="atu1810 like domain"/>
    <property type="match status" value="1"/>
</dbReference>
<keyword evidence="6" id="KW-0472">Membrane</keyword>
<comment type="caution">
    <text evidence="7">The sequence shown here is derived from an EMBL/GenBank/DDBJ whole genome shotgun (WGS) entry which is preliminary data.</text>
</comment>
<dbReference type="Proteomes" id="UP000011717">
    <property type="component" value="Unassembled WGS sequence"/>
</dbReference>
<dbReference type="OrthoDB" id="9799572at2"/>
<accession>M2SAZ8</accession>
<dbReference type="RefSeq" id="WP_008602370.1">
    <property type="nucleotide sequence ID" value="NZ_AMRV01000006.1"/>
</dbReference>
<keyword evidence="4" id="KW-0809">Transit peptide</keyword>
<dbReference type="GO" id="GO:0016020">
    <property type="term" value="C:membrane"/>
    <property type="evidence" value="ECO:0007669"/>
    <property type="project" value="UniProtKB-SubCell"/>
</dbReference>
<evidence type="ECO:0000313" key="8">
    <source>
        <dbReference type="Proteomes" id="UP000011717"/>
    </source>
</evidence>
<keyword evidence="5" id="KW-0249">Electron transport</keyword>
<comment type="subcellular location">
    <subcellularLocation>
        <location evidence="1">Membrane</location>
    </subcellularLocation>
</comment>
<dbReference type="AlphaFoldDB" id="M2SAZ8"/>
<keyword evidence="8" id="KW-1185">Reference proteome</keyword>
<proteinExistence type="predicted"/>
<gene>
    <name evidence="7" type="ORF">C725_1952</name>
</gene>
<dbReference type="Pfam" id="PF04800">
    <property type="entry name" value="NDUS4"/>
    <property type="match status" value="1"/>
</dbReference>
<dbReference type="InterPro" id="IPR038532">
    <property type="entry name" value="NDUFS4-like_sf"/>
</dbReference>
<keyword evidence="3" id="KW-0679">Respiratory chain</keyword>
<keyword evidence="7" id="KW-0830">Ubiquinone</keyword>
<dbReference type="InterPro" id="IPR006885">
    <property type="entry name" value="NADH_UbQ_FeS_4_mit-like"/>
</dbReference>
<evidence type="ECO:0000256" key="5">
    <source>
        <dbReference type="ARBA" id="ARBA00022982"/>
    </source>
</evidence>
<evidence type="ECO:0000256" key="1">
    <source>
        <dbReference type="ARBA" id="ARBA00004370"/>
    </source>
</evidence>
<protein>
    <submittedName>
        <fullName evidence="7">NADH-ubiquinone oxidoreductase-like protein</fullName>
    </submittedName>
</protein>